<dbReference type="GO" id="GO:0005737">
    <property type="term" value="C:cytoplasm"/>
    <property type="evidence" value="ECO:0007669"/>
    <property type="project" value="TreeGrafter"/>
</dbReference>
<gene>
    <name evidence="17" type="ORF">COV26_00630</name>
</gene>
<accession>A0A2H0TNP9</accession>
<keyword evidence="5" id="KW-0820">tRNA-binding</keyword>
<evidence type="ECO:0000256" key="14">
    <source>
        <dbReference type="ARBA" id="ARBA00044771"/>
    </source>
</evidence>
<protein>
    <recommendedName>
        <fullName evidence="14">tRNA carboxymethyluridine synthase</fullName>
        <ecNumber evidence="14">2.3.1.311</ecNumber>
    </recommendedName>
</protein>
<dbReference type="PANTHER" id="PTHR11135">
    <property type="entry name" value="HISTONE ACETYLTRANSFERASE-RELATED"/>
    <property type="match status" value="1"/>
</dbReference>
<keyword evidence="10" id="KW-0694">RNA-binding</keyword>
<dbReference type="Pfam" id="PF04055">
    <property type="entry name" value="Radical_SAM"/>
    <property type="match status" value="1"/>
</dbReference>
<dbReference type="InterPro" id="IPR006638">
    <property type="entry name" value="Elp3/MiaA/NifB-like_rSAM"/>
</dbReference>
<evidence type="ECO:0000256" key="11">
    <source>
        <dbReference type="ARBA" id="ARBA00023004"/>
    </source>
</evidence>
<organism evidence="17 18">
    <name type="scientific">Candidatus Nealsonbacteria bacterium CG10_big_fil_rev_8_21_14_0_10_36_23</name>
    <dbReference type="NCBI Taxonomy" id="1974709"/>
    <lineage>
        <taxon>Bacteria</taxon>
        <taxon>Candidatus Nealsoniibacteriota</taxon>
    </lineage>
</organism>
<keyword evidence="12" id="KW-0411">Iron-sulfur</keyword>
<keyword evidence="7" id="KW-0949">S-adenosyl-L-methionine</keyword>
<keyword evidence="13" id="KW-0012">Acyltransferase</keyword>
<dbReference type="InterPro" id="IPR032432">
    <property type="entry name" value="Radical_SAM_C"/>
</dbReference>
<dbReference type="InterPro" id="IPR039661">
    <property type="entry name" value="ELP3"/>
</dbReference>
<dbReference type="SFLD" id="SFLDS00029">
    <property type="entry name" value="Radical_SAM"/>
    <property type="match status" value="1"/>
</dbReference>
<dbReference type="GO" id="GO:0000049">
    <property type="term" value="F:tRNA binding"/>
    <property type="evidence" value="ECO:0007669"/>
    <property type="project" value="UniProtKB-KW"/>
</dbReference>
<evidence type="ECO:0000256" key="3">
    <source>
        <dbReference type="ARBA" id="ARBA00005494"/>
    </source>
</evidence>
<dbReference type="InterPro" id="IPR007197">
    <property type="entry name" value="rSAM"/>
</dbReference>
<dbReference type="CDD" id="cd01335">
    <property type="entry name" value="Radical_SAM"/>
    <property type="match status" value="1"/>
</dbReference>
<evidence type="ECO:0000259" key="16">
    <source>
        <dbReference type="PROSITE" id="PS51918"/>
    </source>
</evidence>
<feature type="domain" description="Radical SAM core" evidence="16">
    <location>
        <begin position="94"/>
        <end position="383"/>
    </location>
</feature>
<comment type="cofactor">
    <cofactor evidence="1">
        <name>[4Fe-4S] cluster</name>
        <dbReference type="ChEBI" id="CHEBI:49883"/>
    </cofactor>
</comment>
<keyword evidence="6" id="KW-0808">Transferase</keyword>
<comment type="catalytic activity">
    <reaction evidence="15">
        <text>uridine(34) in tRNA + acetyl-CoA + S-adenosyl-L-methionine + H2O = 5-(carboxymethyl)uridine(34) in tRNA + 5'-deoxyadenosine + L-methionine + CoA + 2 H(+)</text>
        <dbReference type="Rhea" id="RHEA:61020"/>
        <dbReference type="Rhea" id="RHEA-COMP:10407"/>
        <dbReference type="Rhea" id="RHEA-COMP:11727"/>
        <dbReference type="ChEBI" id="CHEBI:15377"/>
        <dbReference type="ChEBI" id="CHEBI:15378"/>
        <dbReference type="ChEBI" id="CHEBI:17319"/>
        <dbReference type="ChEBI" id="CHEBI:57287"/>
        <dbReference type="ChEBI" id="CHEBI:57288"/>
        <dbReference type="ChEBI" id="CHEBI:57844"/>
        <dbReference type="ChEBI" id="CHEBI:59789"/>
        <dbReference type="ChEBI" id="CHEBI:65315"/>
        <dbReference type="ChEBI" id="CHEBI:74882"/>
        <dbReference type="EC" id="2.3.1.311"/>
    </reaction>
    <physiologicalReaction direction="left-to-right" evidence="15">
        <dbReference type="Rhea" id="RHEA:61021"/>
    </physiologicalReaction>
</comment>
<comment type="similarity">
    <text evidence="3">Belongs to the ELP3 family.</text>
</comment>
<dbReference type="InterPro" id="IPR058240">
    <property type="entry name" value="rSAM_sf"/>
</dbReference>
<name>A0A2H0TNP9_9BACT</name>
<dbReference type="GO" id="GO:0051539">
    <property type="term" value="F:4 iron, 4 sulfur cluster binding"/>
    <property type="evidence" value="ECO:0007669"/>
    <property type="project" value="UniProtKB-KW"/>
</dbReference>
<dbReference type="SUPFAM" id="SSF55729">
    <property type="entry name" value="Acyl-CoA N-acyltransferases (Nat)"/>
    <property type="match status" value="1"/>
</dbReference>
<dbReference type="SFLD" id="SFLDG01086">
    <property type="entry name" value="elongater_protein-like"/>
    <property type="match status" value="1"/>
</dbReference>
<dbReference type="EMBL" id="PFCH01000012">
    <property type="protein sequence ID" value="PIR73047.1"/>
    <property type="molecule type" value="Genomic_DNA"/>
</dbReference>
<keyword evidence="11" id="KW-0408">Iron</keyword>
<comment type="caution">
    <text evidence="17">The sequence shown here is derived from an EMBL/GenBank/DDBJ whole genome shotgun (WGS) entry which is preliminary data.</text>
</comment>
<dbReference type="SMART" id="SM00729">
    <property type="entry name" value="Elp3"/>
    <property type="match status" value="1"/>
</dbReference>
<keyword evidence="4" id="KW-0004">4Fe-4S</keyword>
<evidence type="ECO:0000256" key="9">
    <source>
        <dbReference type="ARBA" id="ARBA00022723"/>
    </source>
</evidence>
<dbReference type="Proteomes" id="UP000228508">
    <property type="component" value="Unassembled WGS sequence"/>
</dbReference>
<dbReference type="PANTHER" id="PTHR11135:SF0">
    <property type="entry name" value="ELONGATOR COMPLEX PROTEIN 3"/>
    <property type="match status" value="1"/>
</dbReference>
<reference evidence="18" key="1">
    <citation type="submission" date="2017-09" db="EMBL/GenBank/DDBJ databases">
        <title>Depth-based differentiation of microbial function through sediment-hosted aquifers and enrichment of novel symbionts in the deep terrestrial subsurface.</title>
        <authorList>
            <person name="Probst A.J."/>
            <person name="Ladd B."/>
            <person name="Jarett J.K."/>
            <person name="Geller-Mcgrath D.E."/>
            <person name="Sieber C.M.K."/>
            <person name="Emerson J.B."/>
            <person name="Anantharaman K."/>
            <person name="Thomas B.C."/>
            <person name="Malmstrom R."/>
            <person name="Stieglmeier M."/>
            <person name="Klingl A."/>
            <person name="Woyke T."/>
            <person name="Ryan C.M."/>
            <person name="Banfield J.F."/>
        </authorList>
    </citation>
    <scope>NUCLEOTIDE SEQUENCE [LARGE SCALE GENOMIC DNA]</scope>
</reference>
<dbReference type="GO" id="GO:0002926">
    <property type="term" value="P:tRNA wobble base 5-methoxycarbonylmethyl-2-thiouridinylation"/>
    <property type="evidence" value="ECO:0007669"/>
    <property type="project" value="TreeGrafter"/>
</dbReference>
<dbReference type="EC" id="2.3.1.311" evidence="14"/>
<dbReference type="InterPro" id="IPR013785">
    <property type="entry name" value="Aldolase_TIM"/>
</dbReference>
<dbReference type="PROSITE" id="PS51918">
    <property type="entry name" value="RADICAL_SAM"/>
    <property type="match status" value="1"/>
</dbReference>
<comment type="pathway">
    <text evidence="2">tRNA modification.</text>
</comment>
<evidence type="ECO:0000256" key="15">
    <source>
        <dbReference type="ARBA" id="ARBA00047372"/>
    </source>
</evidence>
<dbReference type="Pfam" id="PF16199">
    <property type="entry name" value="Radical_SAM_C"/>
    <property type="match status" value="1"/>
</dbReference>
<sequence length="555" mass="63865">MNINEILIQDLIKSRVKTQVDLASFKRKVSKKYKIPCPSNVLLLKTYHEMVRKKTLHRPAFTKVSAGKQGFGGRGNKIFGILEKLLRTRPIRSLSGIVNISVLTKPYPCPGKCLYCPLEKGIPKSYVSGEPAVERAKALNYEPCLQVKKRIEMLENQGHPTDKIELRIVGGTWSFYPKKYQTWFITRCFAACNAGQTRNKNAKLTRKIKSLKEEQKINEKVKHRIVGLSIETRPDFIDSAEIKRLRELGATMVELGVQSIYDDVLKINLRGHGVKETIFATRLLKDAGFKVLYQMMPNLPGSNLKRDEKMFKELFKNPDFQPDLLKIYPCALLKETPLYKLWKKKKYQPYTKSQLINLIEKIKKKIPYYIRIQRITRDIPSQRIVKGGAKISNLRQILAEKIERENWKCKCIRCREVMGNYNPREKLYLFRQDYNASDGKEVFLSFCTRGASASEEENPEKLYSLLRLRITSTGEAIIREVHTYGPLVSIAEKKLAPQHRGLGKKLIKEAEKITKKEFGLNKIAVISGIGARSYFSKLGYKLKDTYMVENLKAAH</sequence>
<dbReference type="GO" id="GO:0046872">
    <property type="term" value="F:metal ion binding"/>
    <property type="evidence" value="ECO:0007669"/>
    <property type="project" value="UniProtKB-KW"/>
</dbReference>
<evidence type="ECO:0000256" key="1">
    <source>
        <dbReference type="ARBA" id="ARBA00001966"/>
    </source>
</evidence>
<evidence type="ECO:0000256" key="13">
    <source>
        <dbReference type="ARBA" id="ARBA00023315"/>
    </source>
</evidence>
<evidence type="ECO:0000256" key="8">
    <source>
        <dbReference type="ARBA" id="ARBA00022694"/>
    </source>
</evidence>
<dbReference type="SFLD" id="SFLDF00344">
    <property type="entry name" value="ELP3-like"/>
    <property type="match status" value="1"/>
</dbReference>
<evidence type="ECO:0000313" key="17">
    <source>
        <dbReference type="EMBL" id="PIR73047.1"/>
    </source>
</evidence>
<evidence type="ECO:0000256" key="12">
    <source>
        <dbReference type="ARBA" id="ARBA00023014"/>
    </source>
</evidence>
<keyword evidence="9" id="KW-0479">Metal-binding</keyword>
<evidence type="ECO:0000256" key="6">
    <source>
        <dbReference type="ARBA" id="ARBA00022679"/>
    </source>
</evidence>
<dbReference type="Gene3D" id="3.20.20.70">
    <property type="entry name" value="Aldolase class I"/>
    <property type="match status" value="1"/>
</dbReference>
<dbReference type="SUPFAM" id="SSF102114">
    <property type="entry name" value="Radical SAM enzymes"/>
    <property type="match status" value="1"/>
</dbReference>
<evidence type="ECO:0000256" key="5">
    <source>
        <dbReference type="ARBA" id="ARBA00022555"/>
    </source>
</evidence>
<evidence type="ECO:0000256" key="10">
    <source>
        <dbReference type="ARBA" id="ARBA00022884"/>
    </source>
</evidence>
<dbReference type="InterPro" id="IPR034687">
    <property type="entry name" value="ELP3-like"/>
</dbReference>
<dbReference type="GO" id="GO:0106261">
    <property type="term" value="F:tRNA uridine(34) acetyltransferase activity"/>
    <property type="evidence" value="ECO:0007669"/>
    <property type="project" value="UniProtKB-EC"/>
</dbReference>
<dbReference type="NCBIfam" id="TIGR01211">
    <property type="entry name" value="ELP3"/>
    <property type="match status" value="1"/>
</dbReference>
<evidence type="ECO:0000256" key="2">
    <source>
        <dbReference type="ARBA" id="ARBA00005217"/>
    </source>
</evidence>
<evidence type="ECO:0000256" key="7">
    <source>
        <dbReference type="ARBA" id="ARBA00022691"/>
    </source>
</evidence>
<proteinExistence type="inferred from homology"/>
<evidence type="ECO:0000313" key="18">
    <source>
        <dbReference type="Proteomes" id="UP000228508"/>
    </source>
</evidence>
<evidence type="ECO:0000256" key="4">
    <source>
        <dbReference type="ARBA" id="ARBA00022485"/>
    </source>
</evidence>
<dbReference type="InterPro" id="IPR016181">
    <property type="entry name" value="Acyl_CoA_acyltransferase"/>
</dbReference>
<keyword evidence="8" id="KW-0819">tRNA processing</keyword>
<dbReference type="AlphaFoldDB" id="A0A2H0TNP9"/>